<protein>
    <submittedName>
        <fullName evidence="1">Uncharacterized protein</fullName>
    </submittedName>
</protein>
<gene>
    <name evidence="1" type="ORF">N3K66_000523</name>
</gene>
<keyword evidence="2" id="KW-1185">Reference proteome</keyword>
<dbReference type="EMBL" id="CM047940">
    <property type="protein sequence ID" value="KAI9903994.1"/>
    <property type="molecule type" value="Genomic_DNA"/>
</dbReference>
<accession>A0ACC0VCG8</accession>
<sequence length="734" mass="79850">MKFRLISTLVGSCALALARSSSTVGCEEEAVRFMLNDPPYTNYFYSDCNSASQVVVTSPLPGNDLELVKPRLLIAWPSGNSGIAAVFEPLNGVNGSLAVDLVKSSVTNNYLDPIFKDPSSKDQNTNPVVGVSGHVRFNSSARLSVPILGSVRTMRDYVEGGNILVPEIQDAIDIEQQRQAVFLKRLWLDNTTTTTLSFYPAKNASANIVDGLAEFTAGEFTFNASFNYPQLTQLSPEEVLHPSAHHLITDNPDQANSLSFLSYTDKLTAGAWRFLTYFGRDSAISMLLMAPILSSGVGSALEAGIAAALERINRTDGSVAHEETVGDYATYLNKQEGSPSTDPVYDYKMVDTDFFLPIILAEYLIENPIGRTRAGEFLATKVSSVDPDNSGLTFGELAVLNAGKIMNMTAAFAAPGGLKKDNLIKLKEGEPVGQWRDSNDGLGGGRYPYDVNTAIAPAGLRAIAALSREGLFPSHPEWADQAAENAGVWEEETLHFFHVEVDAVEAKRLVEGYTSDSGFPFPSRAENITSAVSFYGLALDGYGDHQPVVRVMNTDDCFRHFLLNTTNQAQLTAFISQTADNILRPFPAGLMTDAGLVVANPALSDDASNVDLFSRSAYHGTVVWSWQLAMMARGLERQLARCETSLSSGQQGPPPNFCSAEHGGVKAKVIAAYNRLWDVIEDNTNILSGEVWSWRWEGGRFIPVALGELNPTESNVRQLWSLTFLAVTRNEGFR</sequence>
<evidence type="ECO:0000313" key="2">
    <source>
        <dbReference type="Proteomes" id="UP001163324"/>
    </source>
</evidence>
<proteinExistence type="predicted"/>
<name>A0ACC0VCG8_9HYPO</name>
<reference evidence="1" key="1">
    <citation type="submission" date="2022-10" db="EMBL/GenBank/DDBJ databases">
        <title>Complete Genome of Trichothecium roseum strain YXFP-22015, a Plant Pathogen Isolated from Citrus.</title>
        <authorList>
            <person name="Wang Y."/>
            <person name="Zhu L."/>
        </authorList>
    </citation>
    <scope>NUCLEOTIDE SEQUENCE</scope>
    <source>
        <strain evidence="1">YXFP-22015</strain>
    </source>
</reference>
<dbReference type="Proteomes" id="UP001163324">
    <property type="component" value="Chromosome 1"/>
</dbReference>
<comment type="caution">
    <text evidence="1">The sequence shown here is derived from an EMBL/GenBank/DDBJ whole genome shotgun (WGS) entry which is preliminary data.</text>
</comment>
<evidence type="ECO:0000313" key="1">
    <source>
        <dbReference type="EMBL" id="KAI9903994.1"/>
    </source>
</evidence>
<organism evidence="1 2">
    <name type="scientific">Trichothecium roseum</name>
    <dbReference type="NCBI Taxonomy" id="47278"/>
    <lineage>
        <taxon>Eukaryota</taxon>
        <taxon>Fungi</taxon>
        <taxon>Dikarya</taxon>
        <taxon>Ascomycota</taxon>
        <taxon>Pezizomycotina</taxon>
        <taxon>Sordariomycetes</taxon>
        <taxon>Hypocreomycetidae</taxon>
        <taxon>Hypocreales</taxon>
        <taxon>Hypocreales incertae sedis</taxon>
        <taxon>Trichothecium</taxon>
    </lineage>
</organism>